<dbReference type="InterPro" id="IPR035940">
    <property type="entry name" value="CAP_sf"/>
</dbReference>
<dbReference type="PANTHER" id="PTHR10334">
    <property type="entry name" value="CYSTEINE-RICH SECRETORY PROTEIN-RELATED"/>
    <property type="match status" value="1"/>
</dbReference>
<feature type="domain" description="SCP" evidence="1">
    <location>
        <begin position="40"/>
        <end position="176"/>
    </location>
</feature>
<keyword evidence="3" id="KW-1185">Reference proteome</keyword>
<evidence type="ECO:0000313" key="3">
    <source>
        <dbReference type="Proteomes" id="UP001634394"/>
    </source>
</evidence>
<evidence type="ECO:0000259" key="1">
    <source>
        <dbReference type="SMART" id="SM00198"/>
    </source>
</evidence>
<dbReference type="EMBL" id="JBJQND010000002">
    <property type="protein sequence ID" value="KAL3886057.1"/>
    <property type="molecule type" value="Genomic_DNA"/>
</dbReference>
<dbReference type="InterPro" id="IPR002413">
    <property type="entry name" value="V5_allergen-like"/>
</dbReference>
<dbReference type="PRINTS" id="PR00838">
    <property type="entry name" value="V5ALLERGEN"/>
</dbReference>
<dbReference type="InterPro" id="IPR014044">
    <property type="entry name" value="CAP_dom"/>
</dbReference>
<dbReference type="SMART" id="SM00198">
    <property type="entry name" value="SCP"/>
    <property type="match status" value="1"/>
</dbReference>
<dbReference type="Pfam" id="PF00188">
    <property type="entry name" value="CAP"/>
    <property type="match status" value="1"/>
</dbReference>
<dbReference type="Gene3D" id="3.40.33.10">
    <property type="entry name" value="CAP"/>
    <property type="match status" value="1"/>
</dbReference>
<protein>
    <recommendedName>
        <fullName evidence="1">SCP domain-containing protein</fullName>
    </recommendedName>
</protein>
<proteinExistence type="predicted"/>
<sequence length="227" mass="25486">MISTDLLQTNAEMEAEFLENELRDEEIEPKQITTGRVSIEEKNIILTLHFAVRSQVEASNIMKMRYYDDIAEKAQILADSCTFEHDKGSNREVTRLGTVMIGQNICIGFSSWSECIYAWINEGNNFEYGIGSKNGAEISHYTQMVLWRTMAIGCGANPCNGTAFRVCNYAYGQYINERKTPWKVGAPCTDCPTNCGSDGFCDCGGKVCSNRYKIPSPKCPCVSWWTI</sequence>
<dbReference type="InterPro" id="IPR001283">
    <property type="entry name" value="CRISP-related"/>
</dbReference>
<evidence type="ECO:0000313" key="2">
    <source>
        <dbReference type="EMBL" id="KAL3886057.1"/>
    </source>
</evidence>
<accession>A0ABD3XLY9</accession>
<dbReference type="SUPFAM" id="SSF55797">
    <property type="entry name" value="PR-1-like"/>
    <property type="match status" value="1"/>
</dbReference>
<reference evidence="2 3" key="1">
    <citation type="submission" date="2024-11" db="EMBL/GenBank/DDBJ databases">
        <title>Chromosome-level genome assembly of the freshwater bivalve Anodonta woodiana.</title>
        <authorList>
            <person name="Chen X."/>
        </authorList>
    </citation>
    <scope>NUCLEOTIDE SEQUENCE [LARGE SCALE GENOMIC DNA]</scope>
    <source>
        <strain evidence="2">MN2024</strain>
        <tissue evidence="2">Gills</tissue>
    </source>
</reference>
<organism evidence="2 3">
    <name type="scientific">Sinanodonta woodiana</name>
    <name type="common">Chinese pond mussel</name>
    <name type="synonym">Anodonta woodiana</name>
    <dbReference type="NCBI Taxonomy" id="1069815"/>
    <lineage>
        <taxon>Eukaryota</taxon>
        <taxon>Metazoa</taxon>
        <taxon>Spiralia</taxon>
        <taxon>Lophotrochozoa</taxon>
        <taxon>Mollusca</taxon>
        <taxon>Bivalvia</taxon>
        <taxon>Autobranchia</taxon>
        <taxon>Heteroconchia</taxon>
        <taxon>Palaeoheterodonta</taxon>
        <taxon>Unionida</taxon>
        <taxon>Unionoidea</taxon>
        <taxon>Unionidae</taxon>
        <taxon>Unioninae</taxon>
        <taxon>Sinanodonta</taxon>
    </lineage>
</organism>
<dbReference type="Proteomes" id="UP001634394">
    <property type="component" value="Unassembled WGS sequence"/>
</dbReference>
<gene>
    <name evidence="2" type="ORF">ACJMK2_026080</name>
</gene>
<dbReference type="AlphaFoldDB" id="A0ABD3XLY9"/>
<comment type="caution">
    <text evidence="2">The sequence shown here is derived from an EMBL/GenBank/DDBJ whole genome shotgun (WGS) entry which is preliminary data.</text>
</comment>
<name>A0ABD3XLY9_SINWO</name>